<evidence type="ECO:0000313" key="4">
    <source>
        <dbReference type="EMBL" id="KAF2896597.1"/>
    </source>
</evidence>
<dbReference type="PROSITE" id="PS51155">
    <property type="entry name" value="CHIT_BIND_RR_2"/>
    <property type="match status" value="1"/>
</dbReference>
<gene>
    <name evidence="4" type="ORF">ILUMI_09578</name>
</gene>
<dbReference type="PANTHER" id="PTHR12236">
    <property type="entry name" value="STRUCTURAL CONTITUENT OF CUTICLE"/>
    <property type="match status" value="1"/>
</dbReference>
<dbReference type="GO" id="GO:0042302">
    <property type="term" value="F:structural constituent of cuticle"/>
    <property type="evidence" value="ECO:0007669"/>
    <property type="project" value="UniProtKB-UniRule"/>
</dbReference>
<organism evidence="4 5">
    <name type="scientific">Ignelater luminosus</name>
    <name type="common">Cucubano</name>
    <name type="synonym">Pyrophorus luminosus</name>
    <dbReference type="NCBI Taxonomy" id="2038154"/>
    <lineage>
        <taxon>Eukaryota</taxon>
        <taxon>Metazoa</taxon>
        <taxon>Ecdysozoa</taxon>
        <taxon>Arthropoda</taxon>
        <taxon>Hexapoda</taxon>
        <taxon>Insecta</taxon>
        <taxon>Pterygota</taxon>
        <taxon>Neoptera</taxon>
        <taxon>Endopterygota</taxon>
        <taxon>Coleoptera</taxon>
        <taxon>Polyphaga</taxon>
        <taxon>Elateriformia</taxon>
        <taxon>Elateroidea</taxon>
        <taxon>Elateridae</taxon>
        <taxon>Agrypninae</taxon>
        <taxon>Pyrophorini</taxon>
        <taxon>Ignelater</taxon>
    </lineage>
</organism>
<dbReference type="Proteomes" id="UP000801492">
    <property type="component" value="Unassembled WGS sequence"/>
</dbReference>
<dbReference type="AlphaFoldDB" id="A0A8K0D3Z2"/>
<dbReference type="InterPro" id="IPR031311">
    <property type="entry name" value="CHIT_BIND_RR_consensus"/>
</dbReference>
<dbReference type="PROSITE" id="PS00233">
    <property type="entry name" value="CHIT_BIND_RR_1"/>
    <property type="match status" value="1"/>
</dbReference>
<sequence>MHTGDVKTQWEKKEGDTVIGHYSLVEADGSIRTVEYTADEVHGFNAVVKHKGHSQHPLHPKSSGSEEVQVNHLQIQPIPTDYKEFQDDLVPSYEYGESSPGTSTYTYEKRKAPQHENNEISPSIKYFDVKPVDQIIPNTLKPSTEAYYPKNSLRSPASYKRIPKLPIDLSIFSGEEKIIPVDVTKINPVEINLEEATVNSQSFYLPQNLPLHPSPARELGIYFRDFTKLNEPLLEKGFKPLSTTTPKTAIAQTTSPNTFKSGKKPATTPGLGHYSTKSKERPRSLPIKTYPYQGVHTRLMPLIFAKQLAELNNQDVLQKAEVFRLRPTKTKNGVVGYTTHVRFVQEE</sequence>
<dbReference type="OrthoDB" id="6819000at2759"/>
<dbReference type="InterPro" id="IPR051217">
    <property type="entry name" value="Insect_Cuticle_Struc_Prot"/>
</dbReference>
<name>A0A8K0D3Z2_IGNLU</name>
<comment type="caution">
    <text evidence="4">The sequence shown here is derived from an EMBL/GenBank/DDBJ whole genome shotgun (WGS) entry which is preliminary data.</text>
</comment>
<dbReference type="GO" id="GO:0005615">
    <property type="term" value="C:extracellular space"/>
    <property type="evidence" value="ECO:0007669"/>
    <property type="project" value="TreeGrafter"/>
</dbReference>
<dbReference type="PANTHER" id="PTHR12236:SF95">
    <property type="entry name" value="CUTICULAR PROTEIN 76BD, ISOFORM C-RELATED"/>
    <property type="match status" value="1"/>
</dbReference>
<evidence type="ECO:0000313" key="5">
    <source>
        <dbReference type="Proteomes" id="UP000801492"/>
    </source>
</evidence>
<evidence type="ECO:0000256" key="2">
    <source>
        <dbReference type="PROSITE-ProRule" id="PRU00497"/>
    </source>
</evidence>
<evidence type="ECO:0000256" key="3">
    <source>
        <dbReference type="SAM" id="MobiDB-lite"/>
    </source>
</evidence>
<dbReference type="EMBL" id="VTPC01004923">
    <property type="protein sequence ID" value="KAF2896597.1"/>
    <property type="molecule type" value="Genomic_DNA"/>
</dbReference>
<feature type="region of interest" description="Disordered" evidence="3">
    <location>
        <begin position="253"/>
        <end position="286"/>
    </location>
</feature>
<evidence type="ECO:0000256" key="1">
    <source>
        <dbReference type="ARBA" id="ARBA00022460"/>
    </source>
</evidence>
<dbReference type="GO" id="GO:0031012">
    <property type="term" value="C:extracellular matrix"/>
    <property type="evidence" value="ECO:0007669"/>
    <property type="project" value="TreeGrafter"/>
</dbReference>
<dbReference type="InterPro" id="IPR000618">
    <property type="entry name" value="Insect_cuticle"/>
</dbReference>
<accession>A0A8K0D3Z2</accession>
<keyword evidence="5" id="KW-1185">Reference proteome</keyword>
<protein>
    <submittedName>
        <fullName evidence="4">Uncharacterized protein</fullName>
    </submittedName>
</protein>
<reference evidence="4" key="1">
    <citation type="submission" date="2019-08" db="EMBL/GenBank/DDBJ databases">
        <title>The genome of the North American firefly Photinus pyralis.</title>
        <authorList>
            <consortium name="Photinus pyralis genome working group"/>
            <person name="Fallon T.R."/>
            <person name="Sander Lower S.E."/>
            <person name="Weng J.-K."/>
        </authorList>
    </citation>
    <scope>NUCLEOTIDE SEQUENCE</scope>
    <source>
        <strain evidence="4">TRF0915ILg1</strain>
        <tissue evidence="4">Whole body</tissue>
    </source>
</reference>
<dbReference type="Pfam" id="PF00379">
    <property type="entry name" value="Chitin_bind_4"/>
    <property type="match status" value="1"/>
</dbReference>
<feature type="compositionally biased region" description="Basic and acidic residues" evidence="3">
    <location>
        <begin position="107"/>
        <end position="117"/>
    </location>
</feature>
<proteinExistence type="predicted"/>
<feature type="region of interest" description="Disordered" evidence="3">
    <location>
        <begin position="93"/>
        <end position="117"/>
    </location>
</feature>
<keyword evidence="1 2" id="KW-0193">Cuticle</keyword>